<dbReference type="NCBIfam" id="TIGR01892">
    <property type="entry name" value="AcOrn-deacetyl"/>
    <property type="match status" value="1"/>
</dbReference>
<evidence type="ECO:0000256" key="1">
    <source>
        <dbReference type="ARBA" id="ARBA00001947"/>
    </source>
</evidence>
<dbReference type="Pfam" id="PF01546">
    <property type="entry name" value="Peptidase_M20"/>
    <property type="match status" value="1"/>
</dbReference>
<comment type="caution">
    <text evidence="11">The sequence shown here is derived from an EMBL/GenBank/DDBJ whole genome shotgun (WGS) entry which is preliminary data.</text>
</comment>
<dbReference type="PROSITE" id="PS00758">
    <property type="entry name" value="ARGE_DAPE_CPG2_1"/>
    <property type="match status" value="1"/>
</dbReference>
<keyword evidence="5" id="KW-0028">Amino-acid biosynthesis</keyword>
<dbReference type="InterPro" id="IPR011650">
    <property type="entry name" value="Peptidase_M20_dimer"/>
</dbReference>
<dbReference type="PANTHER" id="PTHR43808">
    <property type="entry name" value="ACETYLORNITHINE DEACETYLASE"/>
    <property type="match status" value="1"/>
</dbReference>
<feature type="domain" description="Peptidase M20 dimerisation" evidence="10">
    <location>
        <begin position="181"/>
        <end position="291"/>
    </location>
</feature>
<keyword evidence="7 11" id="KW-0378">Hydrolase</keyword>
<dbReference type="PANTHER" id="PTHR43808:SF31">
    <property type="entry name" value="N-ACETYL-L-CITRULLINE DEACETYLASE"/>
    <property type="match status" value="1"/>
</dbReference>
<keyword evidence="12" id="KW-1185">Reference proteome</keyword>
<dbReference type="RefSeq" id="WP_018577253.1">
    <property type="nucleotide sequence ID" value="NZ_KB892397.1"/>
</dbReference>
<keyword evidence="8" id="KW-0862">Zinc</keyword>
<dbReference type="Gene3D" id="3.30.70.360">
    <property type="match status" value="1"/>
</dbReference>
<dbReference type="AlphaFoldDB" id="A0A0W0ZAW5"/>
<keyword evidence="6" id="KW-0479">Metal-binding</keyword>
<dbReference type="InterPro" id="IPR050072">
    <property type="entry name" value="Peptidase_M20A"/>
</dbReference>
<dbReference type="InterPro" id="IPR010169">
    <property type="entry name" value="AcOrn-deacetyl"/>
</dbReference>
<dbReference type="Proteomes" id="UP000054600">
    <property type="component" value="Unassembled WGS sequence"/>
</dbReference>
<organism evidence="11 12">
    <name type="scientific">Legionella shakespearei DSM 23087</name>
    <dbReference type="NCBI Taxonomy" id="1122169"/>
    <lineage>
        <taxon>Bacteria</taxon>
        <taxon>Pseudomonadati</taxon>
        <taxon>Pseudomonadota</taxon>
        <taxon>Gammaproteobacteria</taxon>
        <taxon>Legionellales</taxon>
        <taxon>Legionellaceae</taxon>
        <taxon>Legionella</taxon>
    </lineage>
</organism>
<evidence type="ECO:0000256" key="5">
    <source>
        <dbReference type="ARBA" id="ARBA00022605"/>
    </source>
</evidence>
<evidence type="ECO:0000256" key="7">
    <source>
        <dbReference type="ARBA" id="ARBA00022801"/>
    </source>
</evidence>
<dbReference type="STRING" id="1122169.Lsha_0157"/>
<evidence type="ECO:0000259" key="10">
    <source>
        <dbReference type="Pfam" id="PF07687"/>
    </source>
</evidence>
<evidence type="ECO:0000256" key="4">
    <source>
        <dbReference type="ARBA" id="ARBA00022571"/>
    </source>
</evidence>
<evidence type="ECO:0000256" key="6">
    <source>
        <dbReference type="ARBA" id="ARBA00022723"/>
    </source>
</evidence>
<dbReference type="SUPFAM" id="SSF53187">
    <property type="entry name" value="Zn-dependent exopeptidases"/>
    <property type="match status" value="1"/>
</dbReference>
<dbReference type="EMBL" id="LNYW01000008">
    <property type="protein sequence ID" value="KTD65950.1"/>
    <property type="molecule type" value="Genomic_DNA"/>
</dbReference>
<comment type="cofactor">
    <cofactor evidence="1">
        <name>Zn(2+)</name>
        <dbReference type="ChEBI" id="CHEBI:29105"/>
    </cofactor>
</comment>
<evidence type="ECO:0000256" key="9">
    <source>
        <dbReference type="ARBA" id="ARBA00023285"/>
    </source>
</evidence>
<dbReference type="eggNOG" id="COG0624">
    <property type="taxonomic scope" value="Bacteria"/>
</dbReference>
<dbReference type="Pfam" id="PF07687">
    <property type="entry name" value="M20_dimer"/>
    <property type="match status" value="1"/>
</dbReference>
<keyword evidence="4" id="KW-0055">Arginine biosynthesis</keyword>
<dbReference type="CDD" id="cd03894">
    <property type="entry name" value="M20_ArgE"/>
    <property type="match status" value="1"/>
</dbReference>
<name>A0A0W0ZAW5_9GAMM</name>
<dbReference type="GO" id="GO:0046872">
    <property type="term" value="F:metal ion binding"/>
    <property type="evidence" value="ECO:0007669"/>
    <property type="project" value="UniProtKB-KW"/>
</dbReference>
<dbReference type="InterPro" id="IPR002933">
    <property type="entry name" value="Peptidase_M20"/>
</dbReference>
<dbReference type="Gene3D" id="3.40.630.10">
    <property type="entry name" value="Zn peptidases"/>
    <property type="match status" value="1"/>
</dbReference>
<proteinExistence type="inferred from homology"/>
<evidence type="ECO:0000256" key="3">
    <source>
        <dbReference type="ARBA" id="ARBA00022490"/>
    </source>
</evidence>
<dbReference type="GO" id="GO:0008777">
    <property type="term" value="F:acetylornithine deacetylase activity"/>
    <property type="evidence" value="ECO:0007669"/>
    <property type="project" value="UniProtKB-EC"/>
</dbReference>
<evidence type="ECO:0000313" key="12">
    <source>
        <dbReference type="Proteomes" id="UP000054600"/>
    </source>
</evidence>
<dbReference type="PATRIC" id="fig|1122169.6.peg.174"/>
<dbReference type="EC" id="3.5.1.16" evidence="11"/>
<gene>
    <name evidence="11" type="ORF">Lsha_0157</name>
</gene>
<evidence type="ECO:0000256" key="2">
    <source>
        <dbReference type="ARBA" id="ARBA00005691"/>
    </source>
</evidence>
<dbReference type="InterPro" id="IPR036264">
    <property type="entry name" value="Bact_exopeptidase_dim_dom"/>
</dbReference>
<dbReference type="InterPro" id="IPR001261">
    <property type="entry name" value="ArgE/DapE_CS"/>
</dbReference>
<evidence type="ECO:0000256" key="8">
    <source>
        <dbReference type="ARBA" id="ARBA00022833"/>
    </source>
</evidence>
<keyword evidence="9" id="KW-0170">Cobalt</keyword>
<protein>
    <submittedName>
        <fullName evidence="11">Acetylornithine deacetylase</fullName>
        <ecNumber evidence="11">3.5.1.16</ecNumber>
    </submittedName>
</protein>
<comment type="similarity">
    <text evidence="2">Belongs to the peptidase M20A family. ArgE subfamily.</text>
</comment>
<dbReference type="SUPFAM" id="SSF55031">
    <property type="entry name" value="Bacterial exopeptidase dimerisation domain"/>
    <property type="match status" value="1"/>
</dbReference>
<sequence>MNNLQIDNLMNTLQWMEKLIGINTVSTNSNLALIEEIKRWFELHDIKYQIIPGANEEKVNLLASIPAHDGTVSGGLLLSGHTDVVPITGQNWTTDPFQAVQKDGKIYGRGACDMKGFLAVLLGLAPEFKKLKLLKPVHMAFTFDEEVGCIGVNYVVDYLQKNKIHPEGCIVGEPSSMRPVTGEKGRRLYHCQVDGKAVHSSLAPVGCNAIEYASHLISYIHKLAVHSEDNGPFDNDFDIPFTTITTNIVSGGIATNIVPAICEFIVELRYVSEFPLMNFEQQILNYINVELLPLMRKNHADAAIYLDQTSDSPGFRASEDSPITHILRTVTGVNERYKVSYSTEAGVYQRAHIPTVICGPGDIHQAHRPDEFVSLEQLSLCEKVLKNAVHFLCGI</sequence>
<dbReference type="PROSITE" id="PS00759">
    <property type="entry name" value="ARGE_DAPE_CPG2_2"/>
    <property type="match status" value="1"/>
</dbReference>
<reference evidence="11 12" key="1">
    <citation type="submission" date="2015-11" db="EMBL/GenBank/DDBJ databases">
        <title>Genomic analysis of 38 Legionella species identifies large and diverse effector repertoires.</title>
        <authorList>
            <person name="Burstein D."/>
            <person name="Amaro F."/>
            <person name="Zusman T."/>
            <person name="Lifshitz Z."/>
            <person name="Cohen O."/>
            <person name="Gilbert J.A."/>
            <person name="Pupko T."/>
            <person name="Shuman H.A."/>
            <person name="Segal G."/>
        </authorList>
    </citation>
    <scope>NUCLEOTIDE SEQUENCE [LARGE SCALE GENOMIC DNA]</scope>
    <source>
        <strain evidence="11 12">ATCC 49655</strain>
    </source>
</reference>
<dbReference type="GO" id="GO:0006526">
    <property type="term" value="P:L-arginine biosynthetic process"/>
    <property type="evidence" value="ECO:0007669"/>
    <property type="project" value="UniProtKB-KW"/>
</dbReference>
<dbReference type="NCBIfam" id="NF005710">
    <property type="entry name" value="PRK07522.1"/>
    <property type="match status" value="1"/>
</dbReference>
<evidence type="ECO:0000313" key="11">
    <source>
        <dbReference type="EMBL" id="KTD65950.1"/>
    </source>
</evidence>
<keyword evidence="3" id="KW-0963">Cytoplasm</keyword>
<accession>A0A0W0ZAW5</accession>